<comment type="caution">
    <text evidence="1">The sequence shown here is derived from an EMBL/GenBank/DDBJ whole genome shotgun (WGS) entry which is preliminary data.</text>
</comment>
<dbReference type="Proteomes" id="UP000324222">
    <property type="component" value="Unassembled WGS sequence"/>
</dbReference>
<evidence type="ECO:0000313" key="2">
    <source>
        <dbReference type="Proteomes" id="UP000324222"/>
    </source>
</evidence>
<dbReference type="EMBL" id="VSRR010045720">
    <property type="protein sequence ID" value="MPC77377.1"/>
    <property type="molecule type" value="Genomic_DNA"/>
</dbReference>
<keyword evidence="2" id="KW-1185">Reference proteome</keyword>
<proteinExistence type="predicted"/>
<name>A0A5B7I7A7_PORTR</name>
<gene>
    <name evidence="1" type="ORF">E2C01_071829</name>
</gene>
<organism evidence="1 2">
    <name type="scientific">Portunus trituberculatus</name>
    <name type="common">Swimming crab</name>
    <name type="synonym">Neptunus trituberculatus</name>
    <dbReference type="NCBI Taxonomy" id="210409"/>
    <lineage>
        <taxon>Eukaryota</taxon>
        <taxon>Metazoa</taxon>
        <taxon>Ecdysozoa</taxon>
        <taxon>Arthropoda</taxon>
        <taxon>Crustacea</taxon>
        <taxon>Multicrustacea</taxon>
        <taxon>Malacostraca</taxon>
        <taxon>Eumalacostraca</taxon>
        <taxon>Eucarida</taxon>
        <taxon>Decapoda</taxon>
        <taxon>Pleocyemata</taxon>
        <taxon>Brachyura</taxon>
        <taxon>Eubrachyura</taxon>
        <taxon>Portunoidea</taxon>
        <taxon>Portunidae</taxon>
        <taxon>Portuninae</taxon>
        <taxon>Portunus</taxon>
    </lineage>
</organism>
<reference evidence="1 2" key="1">
    <citation type="submission" date="2019-05" db="EMBL/GenBank/DDBJ databases">
        <title>Another draft genome of Portunus trituberculatus and its Hox gene families provides insights of decapod evolution.</title>
        <authorList>
            <person name="Jeong J.-H."/>
            <person name="Song I."/>
            <person name="Kim S."/>
            <person name="Choi T."/>
            <person name="Kim D."/>
            <person name="Ryu S."/>
            <person name="Kim W."/>
        </authorList>
    </citation>
    <scope>NUCLEOTIDE SEQUENCE [LARGE SCALE GENOMIC DNA]</scope>
    <source>
        <tissue evidence="1">Muscle</tissue>
    </source>
</reference>
<accession>A0A5B7I7A7</accession>
<dbReference type="AlphaFoldDB" id="A0A5B7I7A7"/>
<protein>
    <submittedName>
        <fullName evidence="1">Uncharacterized protein</fullName>
    </submittedName>
</protein>
<evidence type="ECO:0000313" key="1">
    <source>
        <dbReference type="EMBL" id="MPC77377.1"/>
    </source>
</evidence>
<sequence length="115" mass="12518">MIRGVSRLRSASLLADRSSGAPAKPIVVRLTGLPASAFSSTTTATFSPIFSSIHIFLPSIFFSLPFPPLYPQLMSSDSFFFLSSLSSPIPIPSPSLFPSVPQLFYDFTFIFLALH</sequence>